<evidence type="ECO:0000256" key="4">
    <source>
        <dbReference type="PROSITE-ProRule" id="PRU00175"/>
    </source>
</evidence>
<dbReference type="Proteomes" id="UP000295192">
    <property type="component" value="Unassembled WGS sequence"/>
</dbReference>
<dbReference type="InterPro" id="IPR013083">
    <property type="entry name" value="Znf_RING/FYVE/PHD"/>
</dbReference>
<dbReference type="Pfam" id="PF00097">
    <property type="entry name" value="zf-C3HC4"/>
    <property type="match status" value="1"/>
</dbReference>
<evidence type="ECO:0000256" key="2">
    <source>
        <dbReference type="ARBA" id="ARBA00022771"/>
    </source>
</evidence>
<name>A0A484BNP7_DRONA</name>
<dbReference type="InterPro" id="IPR001841">
    <property type="entry name" value="Znf_RING"/>
</dbReference>
<comment type="caution">
    <text evidence="6">The sequence shown here is derived from an EMBL/GenBank/DDBJ whole genome shotgun (WGS) entry which is preliminary data.</text>
</comment>
<proteinExistence type="predicted"/>
<sequence length="86" mass="10064">MDSINDELDCCAFCLMAKKNEVILRCKHSYCFDCMDAYCETVRHNRRCPVCRRAFTYYEKRYGKPLIVVVDEDELGSTDSETSDED</sequence>
<dbReference type="PROSITE" id="PS00518">
    <property type="entry name" value="ZF_RING_1"/>
    <property type="match status" value="1"/>
</dbReference>
<dbReference type="Gene3D" id="3.30.40.10">
    <property type="entry name" value="Zinc/RING finger domain, C3HC4 (zinc finger)"/>
    <property type="match status" value="1"/>
</dbReference>
<dbReference type="GO" id="GO:0008270">
    <property type="term" value="F:zinc ion binding"/>
    <property type="evidence" value="ECO:0007669"/>
    <property type="project" value="UniProtKB-KW"/>
</dbReference>
<evidence type="ECO:0000259" key="5">
    <source>
        <dbReference type="PROSITE" id="PS50089"/>
    </source>
</evidence>
<dbReference type="InterPro" id="IPR017907">
    <property type="entry name" value="Znf_RING_CS"/>
</dbReference>
<dbReference type="GO" id="GO:0005634">
    <property type="term" value="C:nucleus"/>
    <property type="evidence" value="ECO:0007669"/>
    <property type="project" value="UniProtKB-ARBA"/>
</dbReference>
<dbReference type="PROSITE" id="PS50089">
    <property type="entry name" value="ZF_RING_2"/>
    <property type="match status" value="1"/>
</dbReference>
<dbReference type="SUPFAM" id="SSF57850">
    <property type="entry name" value="RING/U-box"/>
    <property type="match status" value="1"/>
</dbReference>
<protein>
    <recommendedName>
        <fullName evidence="5">RING-type domain-containing protein</fullName>
    </recommendedName>
</protein>
<feature type="domain" description="RING-type" evidence="5">
    <location>
        <begin position="11"/>
        <end position="52"/>
    </location>
</feature>
<evidence type="ECO:0000256" key="1">
    <source>
        <dbReference type="ARBA" id="ARBA00022723"/>
    </source>
</evidence>
<dbReference type="AlphaFoldDB" id="A0A484BNP7"/>
<dbReference type="OMA" id="NDELDCC"/>
<dbReference type="InterPro" id="IPR018957">
    <property type="entry name" value="Znf_C3HC4_RING-type"/>
</dbReference>
<keyword evidence="1" id="KW-0479">Metal-binding</keyword>
<organism evidence="6 7">
    <name type="scientific">Drosophila navojoa</name>
    <name type="common">Fruit fly</name>
    <dbReference type="NCBI Taxonomy" id="7232"/>
    <lineage>
        <taxon>Eukaryota</taxon>
        <taxon>Metazoa</taxon>
        <taxon>Ecdysozoa</taxon>
        <taxon>Arthropoda</taxon>
        <taxon>Hexapoda</taxon>
        <taxon>Insecta</taxon>
        <taxon>Pterygota</taxon>
        <taxon>Neoptera</taxon>
        <taxon>Endopterygota</taxon>
        <taxon>Diptera</taxon>
        <taxon>Brachycera</taxon>
        <taxon>Muscomorpha</taxon>
        <taxon>Ephydroidea</taxon>
        <taxon>Drosophilidae</taxon>
        <taxon>Drosophila</taxon>
    </lineage>
</organism>
<gene>
    <name evidence="6" type="ORF">AWZ03_004219</name>
</gene>
<keyword evidence="3" id="KW-0862">Zinc</keyword>
<evidence type="ECO:0000313" key="6">
    <source>
        <dbReference type="EMBL" id="TDG49351.1"/>
    </source>
</evidence>
<evidence type="ECO:0000313" key="7">
    <source>
        <dbReference type="Proteomes" id="UP000295192"/>
    </source>
</evidence>
<keyword evidence="7" id="KW-1185">Reference proteome</keyword>
<accession>A0A484BNP7</accession>
<reference evidence="6 7" key="1">
    <citation type="journal article" date="2019" name="J. Hered.">
        <title>An Improved Genome Assembly for Drosophila navojoa, the Basal Species in the mojavensis Cluster.</title>
        <authorList>
            <person name="Vanderlinde T."/>
            <person name="Dupim E.G."/>
            <person name="Nazario-Yepiz N.O."/>
            <person name="Carvalho A.B."/>
        </authorList>
    </citation>
    <scope>NUCLEOTIDE SEQUENCE [LARGE SCALE GENOMIC DNA]</scope>
    <source>
        <strain evidence="6">Navoj_Jal97</strain>
        <tissue evidence="6">Whole organism</tissue>
    </source>
</reference>
<dbReference type="GO" id="GO:0060255">
    <property type="term" value="P:regulation of macromolecule metabolic process"/>
    <property type="evidence" value="ECO:0007669"/>
    <property type="project" value="UniProtKB-ARBA"/>
</dbReference>
<keyword evidence="2 4" id="KW-0863">Zinc-finger</keyword>
<evidence type="ECO:0000256" key="3">
    <source>
        <dbReference type="ARBA" id="ARBA00022833"/>
    </source>
</evidence>
<dbReference type="EMBL" id="LSRL02000024">
    <property type="protein sequence ID" value="TDG49351.1"/>
    <property type="molecule type" value="Genomic_DNA"/>
</dbReference>